<dbReference type="AlphaFoldDB" id="A0A5C0VJ51"/>
<organism evidence="1 2">
    <name type="scientific">Pedobacter aquae</name>
    <dbReference type="NCBI Taxonomy" id="2605747"/>
    <lineage>
        <taxon>Bacteria</taxon>
        <taxon>Pseudomonadati</taxon>
        <taxon>Bacteroidota</taxon>
        <taxon>Sphingobacteriia</taxon>
        <taxon>Sphingobacteriales</taxon>
        <taxon>Sphingobacteriaceae</taxon>
        <taxon>Pedobacter</taxon>
    </lineage>
</organism>
<evidence type="ECO:0000313" key="2">
    <source>
        <dbReference type="Proteomes" id="UP000323653"/>
    </source>
</evidence>
<dbReference type="EMBL" id="CP043329">
    <property type="protein sequence ID" value="QEK52758.1"/>
    <property type="molecule type" value="Genomic_DNA"/>
</dbReference>
<reference evidence="1 2" key="1">
    <citation type="submission" date="2019-08" db="EMBL/GenBank/DDBJ databases">
        <title>Pedobacter sp. nov., isolated from Han river, South Korea.</title>
        <authorList>
            <person name="Lee D.-H."/>
            <person name="Kim Y.-S."/>
            <person name="Hwang E.-M."/>
            <person name="Le Tran T.C."/>
            <person name="Cha C.-J."/>
        </authorList>
    </citation>
    <scope>NUCLEOTIDE SEQUENCE [LARGE SCALE GENOMIC DNA]</scope>
    <source>
        <strain evidence="1 2">CJ43</strain>
    </source>
</reference>
<proteinExistence type="predicted"/>
<protein>
    <submittedName>
        <fullName evidence="1">RloB domain-containing protein</fullName>
    </submittedName>
</protein>
<dbReference type="Pfam" id="PF13707">
    <property type="entry name" value="RloB"/>
    <property type="match status" value="1"/>
</dbReference>
<gene>
    <name evidence="1" type="ORF">FYC62_14635</name>
</gene>
<dbReference type="InterPro" id="IPR025591">
    <property type="entry name" value="RloB"/>
</dbReference>
<keyword evidence="2" id="KW-1185">Reference proteome</keyword>
<sequence length="125" mass="15051">MAFFDHDNKPQLKEAFEMIEKQGFHYAYSAMCIEHWFILHFENCGKAFINAEEALKYLKKFMPNYHKTKTNAFKELKNRLELALERATILNKQQHEGFPAYKRNPHFTINALYNYFEELKELHKS</sequence>
<dbReference type="KEGG" id="pej:FYC62_14635"/>
<name>A0A5C0VJ51_9SPHI</name>
<dbReference type="RefSeq" id="WP_149075471.1">
    <property type="nucleotide sequence ID" value="NZ_CP043329.1"/>
</dbReference>
<accession>A0A5C0VJ51</accession>
<dbReference type="Proteomes" id="UP000323653">
    <property type="component" value="Chromosome"/>
</dbReference>
<evidence type="ECO:0000313" key="1">
    <source>
        <dbReference type="EMBL" id="QEK52758.1"/>
    </source>
</evidence>